<sequence length="127" mass="14835">MSDISRIYYNKLVRDNIPDKITSKGEQCEVRQINDVQEFQQELFKKIREEATALSMARTKKDFLGEYSDLMAVFEAIIEQLEITPEEILAAREENNLKKGGYKHQHFLIWSEDTDYQSNETPQGISN</sequence>
<dbReference type="AlphaFoldDB" id="A0A1F6FGJ8"/>
<dbReference type="SUPFAM" id="SSF101386">
    <property type="entry name" value="all-alpha NTP pyrophosphatases"/>
    <property type="match status" value="1"/>
</dbReference>
<dbReference type="EMBL" id="MFMM01000001">
    <property type="protein sequence ID" value="OGG84984.1"/>
    <property type="molecule type" value="Genomic_DNA"/>
</dbReference>
<dbReference type="CDD" id="cd11532">
    <property type="entry name" value="NTP-PPase_COG4997"/>
    <property type="match status" value="1"/>
</dbReference>
<gene>
    <name evidence="1" type="ORF">A3G90_02875</name>
</gene>
<reference evidence="1 2" key="1">
    <citation type="journal article" date="2016" name="Nat. Commun.">
        <title>Thousands of microbial genomes shed light on interconnected biogeochemical processes in an aquifer system.</title>
        <authorList>
            <person name="Anantharaman K."/>
            <person name="Brown C.T."/>
            <person name="Hug L.A."/>
            <person name="Sharon I."/>
            <person name="Castelle C.J."/>
            <person name="Probst A.J."/>
            <person name="Thomas B.C."/>
            <person name="Singh A."/>
            <person name="Wilkins M.J."/>
            <person name="Karaoz U."/>
            <person name="Brodie E.L."/>
            <person name="Williams K.H."/>
            <person name="Hubbard S.S."/>
            <person name="Banfield J.F."/>
        </authorList>
    </citation>
    <scope>NUCLEOTIDE SEQUENCE [LARGE SCALE GENOMIC DNA]</scope>
</reference>
<evidence type="ECO:0000313" key="2">
    <source>
        <dbReference type="Proteomes" id="UP000177325"/>
    </source>
</evidence>
<accession>A0A1F6FGJ8</accession>
<proteinExistence type="predicted"/>
<evidence type="ECO:0000313" key="1">
    <source>
        <dbReference type="EMBL" id="OGG84984.1"/>
    </source>
</evidence>
<name>A0A1F6FGJ8_9BACT</name>
<protein>
    <recommendedName>
        <fullName evidence="3">Nucleotide pyrophosphohydrolase</fullName>
    </recommendedName>
</protein>
<dbReference type="STRING" id="1798525.A3G90_02875"/>
<comment type="caution">
    <text evidence="1">The sequence shown here is derived from an EMBL/GenBank/DDBJ whole genome shotgun (WGS) entry which is preliminary data.</text>
</comment>
<organism evidence="1 2">
    <name type="scientific">Candidatus Kaiserbacteria bacterium RIFCSPLOWO2_12_FULL_45_26</name>
    <dbReference type="NCBI Taxonomy" id="1798525"/>
    <lineage>
        <taxon>Bacteria</taxon>
        <taxon>Candidatus Kaiseribacteriota</taxon>
    </lineage>
</organism>
<evidence type="ECO:0008006" key="3">
    <source>
        <dbReference type="Google" id="ProtNLM"/>
    </source>
</evidence>
<dbReference type="Proteomes" id="UP000177325">
    <property type="component" value="Unassembled WGS sequence"/>
</dbReference>
<dbReference type="InterPro" id="IPR038735">
    <property type="entry name" value="MSMEG_1276-like_NTP-PPase_dom"/>
</dbReference>